<dbReference type="SMART" id="SM00342">
    <property type="entry name" value="HTH_ARAC"/>
    <property type="match status" value="1"/>
</dbReference>
<sequence>MTRAVAISNEPNRAVWLKQDPDLERGPVSGFVFSSLDARQVPTHLHRRAQLIHVVRGVSVVTCDQTSWTLPPQRAIWIPSGTPHSVRYPQTSEMRSLFFDTARLSDGAPGTVQVYQLDNLSRALLCEAAELDWGGEPCRVEQLMLDLLFARLNGCSDVGHVLPGARDPRLHRVMDYLRDRPGDNSTLDELAGIGACSRRTLARLFNEETGMSPALWRRQMRMGLALEMLAAGNPITKIAWDLGYSTTGNFTVAFKATFGTKPSKYFQ</sequence>
<gene>
    <name evidence="5" type="ORF">MUB46_22300</name>
</gene>
<accession>A0AAW5R697</accession>
<dbReference type="Gene3D" id="2.60.120.10">
    <property type="entry name" value="Jelly Rolls"/>
    <property type="match status" value="1"/>
</dbReference>
<dbReference type="GO" id="GO:0003700">
    <property type="term" value="F:DNA-binding transcription factor activity"/>
    <property type="evidence" value="ECO:0007669"/>
    <property type="project" value="InterPro"/>
</dbReference>
<dbReference type="CDD" id="cd06124">
    <property type="entry name" value="cupin_NimR-like_N"/>
    <property type="match status" value="1"/>
</dbReference>
<dbReference type="PROSITE" id="PS00041">
    <property type="entry name" value="HTH_ARAC_FAMILY_1"/>
    <property type="match status" value="1"/>
</dbReference>
<dbReference type="SUPFAM" id="SSF51182">
    <property type="entry name" value="RmlC-like cupins"/>
    <property type="match status" value="1"/>
</dbReference>
<dbReference type="PROSITE" id="PS01124">
    <property type="entry name" value="HTH_ARAC_FAMILY_2"/>
    <property type="match status" value="1"/>
</dbReference>
<dbReference type="InterPro" id="IPR014710">
    <property type="entry name" value="RmlC-like_jellyroll"/>
</dbReference>
<dbReference type="InterPro" id="IPR018062">
    <property type="entry name" value="HTH_AraC-typ_CS"/>
</dbReference>
<keyword evidence="1" id="KW-0805">Transcription regulation</keyword>
<evidence type="ECO:0000313" key="6">
    <source>
        <dbReference type="Proteomes" id="UP001320898"/>
    </source>
</evidence>
<comment type="caution">
    <text evidence="5">The sequence shown here is derived from an EMBL/GenBank/DDBJ whole genome shotgun (WGS) entry which is preliminary data.</text>
</comment>
<dbReference type="Pfam" id="PF07883">
    <property type="entry name" value="Cupin_2"/>
    <property type="match status" value="1"/>
</dbReference>
<keyword evidence="3" id="KW-0804">Transcription</keyword>
<evidence type="ECO:0000313" key="5">
    <source>
        <dbReference type="EMBL" id="MCT8974607.1"/>
    </source>
</evidence>
<evidence type="ECO:0000259" key="4">
    <source>
        <dbReference type="PROSITE" id="PS01124"/>
    </source>
</evidence>
<dbReference type="InterPro" id="IPR018060">
    <property type="entry name" value="HTH_AraC"/>
</dbReference>
<dbReference type="PANTHER" id="PTHR11019">
    <property type="entry name" value="HTH-TYPE TRANSCRIPTIONAL REGULATOR NIMR"/>
    <property type="match status" value="1"/>
</dbReference>
<dbReference type="SUPFAM" id="SSF46689">
    <property type="entry name" value="Homeodomain-like"/>
    <property type="match status" value="1"/>
</dbReference>
<dbReference type="InterPro" id="IPR009057">
    <property type="entry name" value="Homeodomain-like_sf"/>
</dbReference>
<feature type="domain" description="HTH araC/xylS-type" evidence="4">
    <location>
        <begin position="171"/>
        <end position="267"/>
    </location>
</feature>
<dbReference type="Proteomes" id="UP001320898">
    <property type="component" value="Unassembled WGS sequence"/>
</dbReference>
<dbReference type="EMBL" id="JALIDZ010000013">
    <property type="protein sequence ID" value="MCT8974607.1"/>
    <property type="molecule type" value="Genomic_DNA"/>
</dbReference>
<name>A0AAW5R697_9HYPH</name>
<protein>
    <submittedName>
        <fullName evidence="5">Helix-turn-helix transcriptional regulator</fullName>
    </submittedName>
</protein>
<dbReference type="AlphaFoldDB" id="A0AAW5R697"/>
<proteinExistence type="predicted"/>
<dbReference type="Gene3D" id="1.10.10.60">
    <property type="entry name" value="Homeodomain-like"/>
    <property type="match status" value="1"/>
</dbReference>
<evidence type="ECO:0000256" key="2">
    <source>
        <dbReference type="ARBA" id="ARBA00023125"/>
    </source>
</evidence>
<dbReference type="RefSeq" id="WP_261618193.1">
    <property type="nucleotide sequence ID" value="NZ_JALIDZ010000013.1"/>
</dbReference>
<dbReference type="InterPro" id="IPR013096">
    <property type="entry name" value="Cupin_2"/>
</dbReference>
<reference evidence="5 6" key="1">
    <citation type="submission" date="2022-04" db="EMBL/GenBank/DDBJ databases">
        <authorList>
            <person name="Ye Y.-Q."/>
            <person name="Du Z.-J."/>
        </authorList>
    </citation>
    <scope>NUCLEOTIDE SEQUENCE [LARGE SCALE GENOMIC DNA]</scope>
    <source>
        <strain evidence="5 6">A6E488</strain>
    </source>
</reference>
<dbReference type="InterPro" id="IPR011051">
    <property type="entry name" value="RmlC_Cupin_sf"/>
</dbReference>
<evidence type="ECO:0000256" key="3">
    <source>
        <dbReference type="ARBA" id="ARBA00023163"/>
    </source>
</evidence>
<dbReference type="GO" id="GO:0043565">
    <property type="term" value="F:sequence-specific DNA binding"/>
    <property type="evidence" value="ECO:0007669"/>
    <property type="project" value="InterPro"/>
</dbReference>
<keyword evidence="2" id="KW-0238">DNA-binding</keyword>
<dbReference type="Pfam" id="PF12833">
    <property type="entry name" value="HTH_18"/>
    <property type="match status" value="1"/>
</dbReference>
<evidence type="ECO:0000256" key="1">
    <source>
        <dbReference type="ARBA" id="ARBA00023015"/>
    </source>
</evidence>
<keyword evidence="6" id="KW-1185">Reference proteome</keyword>
<dbReference type="PANTHER" id="PTHR11019:SF159">
    <property type="entry name" value="TRANSCRIPTIONAL REGULATOR-RELATED"/>
    <property type="match status" value="1"/>
</dbReference>
<organism evidence="5 6">
    <name type="scientific">Microbaculum marinisediminis</name>
    <dbReference type="NCBI Taxonomy" id="2931392"/>
    <lineage>
        <taxon>Bacteria</taxon>
        <taxon>Pseudomonadati</taxon>
        <taxon>Pseudomonadota</taxon>
        <taxon>Alphaproteobacteria</taxon>
        <taxon>Hyphomicrobiales</taxon>
        <taxon>Tepidamorphaceae</taxon>
        <taxon>Microbaculum</taxon>
    </lineage>
</organism>